<evidence type="ECO:0000256" key="7">
    <source>
        <dbReference type="RuleBase" id="RU079119"/>
    </source>
</evidence>
<sequence length="299" mass="35142">MKFQPSGIPWGWLYEKVKFFFVVFFLIPFCFVYHMTVTRTNLVAIYNPGPARFWFHFFMGCFCFINTFGNAIMAILTDTSLKRITSRHAFEGGTYCEICKEYRPPKSWHCHKCKVCILRRNHHCNFISRCVGMYNQRYYLLYQAYFLISTVYSMYGFLNIVDAKCETTWDMVVTLTQMINPFISYLLNGQDNIVLFWNMFCLYVHMIILFWIPFVVYYHWSNALKGVTTYESEKLSNATNSDQDPLIRNAGPSELKKNLLTIFGSRWYLAIVNPFVDSPVPEAEGGYESYQEKKTSLPS</sequence>
<keyword evidence="2 7" id="KW-0808">Transferase</keyword>
<dbReference type="Pfam" id="PF01529">
    <property type="entry name" value="DHHC"/>
    <property type="match status" value="1"/>
</dbReference>
<dbReference type="EMBL" id="JBEUOH010000007">
    <property type="protein sequence ID" value="KAL0892565.1"/>
    <property type="molecule type" value="Genomic_DNA"/>
</dbReference>
<evidence type="ECO:0000313" key="10">
    <source>
        <dbReference type="Proteomes" id="UP001549920"/>
    </source>
</evidence>
<evidence type="ECO:0000256" key="4">
    <source>
        <dbReference type="ARBA" id="ARBA00022989"/>
    </source>
</evidence>
<feature type="transmembrane region" description="Helical" evidence="7">
    <location>
        <begin position="54"/>
        <end position="77"/>
    </location>
</feature>
<protein>
    <recommendedName>
        <fullName evidence="7">Palmitoyltransferase</fullName>
        <ecNumber evidence="7">2.3.1.225</ecNumber>
    </recommendedName>
</protein>
<comment type="catalytic activity">
    <reaction evidence="7">
        <text>L-cysteinyl-[protein] + hexadecanoyl-CoA = S-hexadecanoyl-L-cysteinyl-[protein] + CoA</text>
        <dbReference type="Rhea" id="RHEA:36683"/>
        <dbReference type="Rhea" id="RHEA-COMP:10131"/>
        <dbReference type="Rhea" id="RHEA-COMP:11032"/>
        <dbReference type="ChEBI" id="CHEBI:29950"/>
        <dbReference type="ChEBI" id="CHEBI:57287"/>
        <dbReference type="ChEBI" id="CHEBI:57379"/>
        <dbReference type="ChEBI" id="CHEBI:74151"/>
        <dbReference type="EC" id="2.3.1.225"/>
    </reaction>
</comment>
<evidence type="ECO:0000313" key="9">
    <source>
        <dbReference type="EMBL" id="KAL0892565.1"/>
    </source>
</evidence>
<dbReference type="Proteomes" id="UP001549920">
    <property type="component" value="Unassembled WGS sequence"/>
</dbReference>
<keyword evidence="5 7" id="KW-0472">Membrane</keyword>
<evidence type="ECO:0000256" key="2">
    <source>
        <dbReference type="ARBA" id="ARBA00022679"/>
    </source>
</evidence>
<feature type="transmembrane region" description="Helical" evidence="7">
    <location>
        <begin position="12"/>
        <end position="34"/>
    </location>
</feature>
<feature type="transmembrane region" description="Helical" evidence="7">
    <location>
        <begin position="138"/>
        <end position="157"/>
    </location>
</feature>
<dbReference type="InterPro" id="IPR039859">
    <property type="entry name" value="PFA4/ZDH16/20/ERF2-like"/>
</dbReference>
<name>A0ABR3I8J1_LOXSC</name>
<evidence type="ECO:0000256" key="6">
    <source>
        <dbReference type="ARBA" id="ARBA00023315"/>
    </source>
</evidence>
<dbReference type="EC" id="2.3.1.225" evidence="7"/>
<keyword evidence="6 7" id="KW-0012">Acyltransferase</keyword>
<dbReference type="InterPro" id="IPR001594">
    <property type="entry name" value="Palmitoyltrfase_DHHC"/>
</dbReference>
<comment type="similarity">
    <text evidence="7">Belongs to the DHHC palmitoyltransferase family.</text>
</comment>
<keyword evidence="3 7" id="KW-0812">Transmembrane</keyword>
<proteinExistence type="inferred from homology"/>
<dbReference type="PROSITE" id="PS50216">
    <property type="entry name" value="DHHC"/>
    <property type="match status" value="1"/>
</dbReference>
<gene>
    <name evidence="9" type="ORF">ABMA27_015663</name>
</gene>
<keyword evidence="10" id="KW-1185">Reference proteome</keyword>
<evidence type="ECO:0000256" key="3">
    <source>
        <dbReference type="ARBA" id="ARBA00022692"/>
    </source>
</evidence>
<accession>A0ABR3I8J1</accession>
<evidence type="ECO:0000256" key="1">
    <source>
        <dbReference type="ARBA" id="ARBA00004141"/>
    </source>
</evidence>
<keyword evidence="4 7" id="KW-1133">Transmembrane helix</keyword>
<comment type="subcellular location">
    <subcellularLocation>
        <location evidence="1">Membrane</location>
        <topology evidence="1">Multi-pass membrane protein</topology>
    </subcellularLocation>
</comment>
<reference evidence="9 10" key="1">
    <citation type="submission" date="2024-06" db="EMBL/GenBank/DDBJ databases">
        <title>A chromosome-level genome assembly of beet webworm, Loxostege sticticalis.</title>
        <authorList>
            <person name="Zhang Y."/>
        </authorList>
    </citation>
    <scope>NUCLEOTIDE SEQUENCE [LARGE SCALE GENOMIC DNA]</scope>
    <source>
        <strain evidence="9">AQ026</strain>
        <tissue evidence="9">Whole body</tissue>
    </source>
</reference>
<comment type="domain">
    <text evidence="7">The DHHC domain is required for palmitoyltransferase activity.</text>
</comment>
<evidence type="ECO:0000259" key="8">
    <source>
        <dbReference type="Pfam" id="PF01529"/>
    </source>
</evidence>
<dbReference type="PANTHER" id="PTHR12246">
    <property type="entry name" value="PALMITOYLTRANSFERASE ZDHHC16"/>
    <property type="match status" value="1"/>
</dbReference>
<feature type="domain" description="Palmitoyltransferase DHHC" evidence="8">
    <location>
        <begin position="91"/>
        <end position="233"/>
    </location>
</feature>
<comment type="caution">
    <text evidence="9">The sequence shown here is derived from an EMBL/GenBank/DDBJ whole genome shotgun (WGS) entry which is preliminary data.</text>
</comment>
<evidence type="ECO:0000256" key="5">
    <source>
        <dbReference type="ARBA" id="ARBA00023136"/>
    </source>
</evidence>
<organism evidence="9 10">
    <name type="scientific">Loxostege sticticalis</name>
    <name type="common">Beet webworm moth</name>
    <dbReference type="NCBI Taxonomy" id="481309"/>
    <lineage>
        <taxon>Eukaryota</taxon>
        <taxon>Metazoa</taxon>
        <taxon>Ecdysozoa</taxon>
        <taxon>Arthropoda</taxon>
        <taxon>Hexapoda</taxon>
        <taxon>Insecta</taxon>
        <taxon>Pterygota</taxon>
        <taxon>Neoptera</taxon>
        <taxon>Endopterygota</taxon>
        <taxon>Lepidoptera</taxon>
        <taxon>Glossata</taxon>
        <taxon>Ditrysia</taxon>
        <taxon>Pyraloidea</taxon>
        <taxon>Crambidae</taxon>
        <taxon>Pyraustinae</taxon>
        <taxon>Loxostege</taxon>
    </lineage>
</organism>
<feature type="transmembrane region" description="Helical" evidence="7">
    <location>
        <begin position="200"/>
        <end position="220"/>
    </location>
</feature>